<comment type="caution">
    <text evidence="2">The sequence shown here is derived from an EMBL/GenBank/DDBJ whole genome shotgun (WGS) entry which is preliminary data.</text>
</comment>
<feature type="compositionally biased region" description="Polar residues" evidence="1">
    <location>
        <begin position="62"/>
        <end position="81"/>
    </location>
</feature>
<name>A0AAN9TIV8_9HEMI</name>
<dbReference type="Proteomes" id="UP001367676">
    <property type="component" value="Unassembled WGS sequence"/>
</dbReference>
<reference evidence="2 3" key="1">
    <citation type="submission" date="2024-03" db="EMBL/GenBank/DDBJ databases">
        <title>Adaptation during the transition from Ophiocordyceps entomopathogen to insect associate is accompanied by gene loss and intensified selection.</title>
        <authorList>
            <person name="Ward C.M."/>
            <person name="Onetto C.A."/>
            <person name="Borneman A.R."/>
        </authorList>
    </citation>
    <scope>NUCLEOTIDE SEQUENCE [LARGE SCALE GENOMIC DNA]</scope>
    <source>
        <strain evidence="2">AWRI1</strain>
        <tissue evidence="2">Single Adult Female</tissue>
    </source>
</reference>
<organism evidence="2 3">
    <name type="scientific">Parthenolecanium corni</name>
    <dbReference type="NCBI Taxonomy" id="536013"/>
    <lineage>
        <taxon>Eukaryota</taxon>
        <taxon>Metazoa</taxon>
        <taxon>Ecdysozoa</taxon>
        <taxon>Arthropoda</taxon>
        <taxon>Hexapoda</taxon>
        <taxon>Insecta</taxon>
        <taxon>Pterygota</taxon>
        <taxon>Neoptera</taxon>
        <taxon>Paraneoptera</taxon>
        <taxon>Hemiptera</taxon>
        <taxon>Sternorrhyncha</taxon>
        <taxon>Coccoidea</taxon>
        <taxon>Coccidae</taxon>
        <taxon>Parthenolecanium</taxon>
    </lineage>
</organism>
<accession>A0AAN9TIV8</accession>
<gene>
    <name evidence="2" type="ORF">V9T40_002428</name>
</gene>
<evidence type="ECO:0000313" key="2">
    <source>
        <dbReference type="EMBL" id="KAK7590815.1"/>
    </source>
</evidence>
<feature type="compositionally biased region" description="Polar residues" evidence="1">
    <location>
        <begin position="45"/>
        <end position="55"/>
    </location>
</feature>
<evidence type="ECO:0000256" key="1">
    <source>
        <dbReference type="SAM" id="MobiDB-lite"/>
    </source>
</evidence>
<keyword evidence="3" id="KW-1185">Reference proteome</keyword>
<dbReference type="AlphaFoldDB" id="A0AAN9TIV8"/>
<evidence type="ECO:0000313" key="3">
    <source>
        <dbReference type="Proteomes" id="UP001367676"/>
    </source>
</evidence>
<dbReference type="EMBL" id="JBBCAQ010000022">
    <property type="protein sequence ID" value="KAK7590815.1"/>
    <property type="molecule type" value="Genomic_DNA"/>
</dbReference>
<feature type="region of interest" description="Disordered" evidence="1">
    <location>
        <begin position="45"/>
        <end position="81"/>
    </location>
</feature>
<feature type="compositionally biased region" description="Polar residues" evidence="1">
    <location>
        <begin position="11"/>
        <end position="33"/>
    </location>
</feature>
<protein>
    <submittedName>
        <fullName evidence="2">Uncharacterized protein</fullName>
    </submittedName>
</protein>
<proteinExistence type="predicted"/>
<feature type="region of interest" description="Disordered" evidence="1">
    <location>
        <begin position="1"/>
        <end position="33"/>
    </location>
</feature>
<sequence>MGISNGELENGESTAIQPSHSARGSQFVESSPTSWFGVSSLHTLSFPTRNNPSTRQSKDKISSSILSPTPTKDKTPASTPDVSFFLLL</sequence>